<proteinExistence type="predicted"/>
<accession>A0A0N9R148</accession>
<organism evidence="1 2">
    <name type="scientific">Chrysochromulina ericina virus CeV-01B</name>
    <dbReference type="NCBI Taxonomy" id="3070830"/>
    <lineage>
        <taxon>Viruses</taxon>
        <taxon>Varidnaviria</taxon>
        <taxon>Bamfordvirae</taxon>
        <taxon>Nucleocytoviricota</taxon>
        <taxon>Megaviricetes</taxon>
        <taxon>Imitervirales</taxon>
        <taxon>Mesomimiviridae</taxon>
        <taxon>Tethysvirus</taxon>
        <taxon>Tethysvirus raunefjordenense</taxon>
    </lineage>
</organism>
<name>A0A0N9R148_9VIRU</name>
<dbReference type="KEGG" id="vg:26049349"/>
<evidence type="ECO:0000313" key="2">
    <source>
        <dbReference type="Proteomes" id="UP000203826"/>
    </source>
</evidence>
<dbReference type="EMBL" id="KT820662">
    <property type="protein sequence ID" value="ALH23388.1"/>
    <property type="molecule type" value="Genomic_DNA"/>
</dbReference>
<dbReference type="Proteomes" id="UP000203826">
    <property type="component" value="Segment"/>
</dbReference>
<sequence>MSNNNKNSYGPPASGFVVIVGGSKGRPTDPWLKACPRLTSPNVNPMIQGCTPARPNMRTMIKTNDWWYQKGNNSSTSLIHTTGSSLAAVRRRT</sequence>
<keyword evidence="2" id="KW-1185">Reference proteome</keyword>
<evidence type="ECO:0000313" key="1">
    <source>
        <dbReference type="EMBL" id="ALH23388.1"/>
    </source>
</evidence>
<reference evidence="1 2" key="1">
    <citation type="journal article" date="2015" name="Genome Announc.">
        <title>The 474-Kilobase-Pair Complete Genome Sequence of CeV-01B, a Virus Infecting Haptolina (Chrysochromulina) ericina (Prymnesiophyceae).</title>
        <authorList>
            <person name="Gallot-Lavallee L."/>
            <person name="Pagarete A."/>
            <person name="Legendre M."/>
            <person name="Santini S."/>
            <person name="Sandaa R.A."/>
            <person name="Himmelbauer H."/>
            <person name="Ogata H."/>
            <person name="Bratbak G."/>
            <person name="Claverie J.M."/>
        </authorList>
    </citation>
    <scope>NUCLEOTIDE SEQUENCE [LARGE SCALE GENOMIC DNA]</scope>
    <source>
        <strain evidence="1">CeV-01B</strain>
    </source>
</reference>
<protein>
    <submittedName>
        <fullName evidence="1">Uncharacterized protein</fullName>
    </submittedName>
</protein>
<gene>
    <name evidence="1" type="ORF">ceV_482</name>
</gene>